<protein>
    <submittedName>
        <fullName evidence="3">VWA domain-containing protein</fullName>
    </submittedName>
</protein>
<gene>
    <name evidence="3" type="ORF">ISG29_20230</name>
</gene>
<dbReference type="Pfam" id="PF13519">
    <property type="entry name" value="VWA_2"/>
    <property type="match status" value="1"/>
</dbReference>
<evidence type="ECO:0000313" key="4">
    <source>
        <dbReference type="Proteomes" id="UP000656804"/>
    </source>
</evidence>
<comment type="caution">
    <text evidence="3">The sequence shown here is derived from an EMBL/GenBank/DDBJ whole genome shotgun (WGS) entry which is preliminary data.</text>
</comment>
<dbReference type="InterPro" id="IPR036465">
    <property type="entry name" value="vWFA_dom_sf"/>
</dbReference>
<proteinExistence type="predicted"/>
<dbReference type="InterPro" id="IPR002035">
    <property type="entry name" value="VWF_A"/>
</dbReference>
<feature type="domain" description="VWFA" evidence="2">
    <location>
        <begin position="24"/>
        <end position="215"/>
    </location>
</feature>
<sequence length="288" mass="30752">MLLMILLGVGNRPGVDDPGVPPLELVVALDRTTSMDATDGSGVPGSGDESRLDVAEQTVQRLLDALPEAEVSLVTFGAKAEVVVPFTSDRALLRDRLDAITTEPPTTTVGSSLSRPLPFVQGALEIADAQDSGAERRRAAVVLVGDGEDTADVAEAGWNSLRDSRDAGLVLGVGTAEGSTMPITGEVQPLIDPTTGEPAVSKADFGNLETVARQLDVPMVRVRATGRQATDVDTLARELRAQAYADLPEARSSREVTWLWALLLLAFVLFEVRYAWREVLVVRREARA</sequence>
<feature type="transmembrane region" description="Helical" evidence="1">
    <location>
        <begin position="258"/>
        <end position="276"/>
    </location>
</feature>
<keyword evidence="1" id="KW-0472">Membrane</keyword>
<reference evidence="3" key="1">
    <citation type="submission" date="2020-11" db="EMBL/GenBank/DDBJ databases">
        <title>Nocardioides sp. CBS4Y-1, whole genome shotgun sequence.</title>
        <authorList>
            <person name="Tuo L."/>
        </authorList>
    </citation>
    <scope>NUCLEOTIDE SEQUENCE</scope>
    <source>
        <strain evidence="3">CBS4Y-1</strain>
    </source>
</reference>
<dbReference type="PROSITE" id="PS50234">
    <property type="entry name" value="VWFA"/>
    <property type="match status" value="1"/>
</dbReference>
<keyword evidence="1" id="KW-0812">Transmembrane</keyword>
<dbReference type="AlphaFoldDB" id="A0A930Y9D1"/>
<evidence type="ECO:0000313" key="3">
    <source>
        <dbReference type="EMBL" id="MBF4164001.1"/>
    </source>
</evidence>
<organism evidence="3 4">
    <name type="scientific">Nocardioides acrostichi</name>
    <dbReference type="NCBI Taxonomy" id="2784339"/>
    <lineage>
        <taxon>Bacteria</taxon>
        <taxon>Bacillati</taxon>
        <taxon>Actinomycetota</taxon>
        <taxon>Actinomycetes</taxon>
        <taxon>Propionibacteriales</taxon>
        <taxon>Nocardioidaceae</taxon>
        <taxon>Nocardioides</taxon>
    </lineage>
</organism>
<dbReference type="Proteomes" id="UP000656804">
    <property type="component" value="Unassembled WGS sequence"/>
</dbReference>
<evidence type="ECO:0000259" key="2">
    <source>
        <dbReference type="PROSITE" id="PS50234"/>
    </source>
</evidence>
<keyword evidence="1" id="KW-1133">Transmembrane helix</keyword>
<dbReference type="Gene3D" id="3.40.50.410">
    <property type="entry name" value="von Willebrand factor, type A domain"/>
    <property type="match status" value="1"/>
</dbReference>
<dbReference type="SMART" id="SM00327">
    <property type="entry name" value="VWA"/>
    <property type="match status" value="1"/>
</dbReference>
<keyword evidence="4" id="KW-1185">Reference proteome</keyword>
<dbReference type="SUPFAM" id="SSF53300">
    <property type="entry name" value="vWA-like"/>
    <property type="match status" value="1"/>
</dbReference>
<accession>A0A930Y9D1</accession>
<evidence type="ECO:0000256" key="1">
    <source>
        <dbReference type="SAM" id="Phobius"/>
    </source>
</evidence>
<dbReference type="EMBL" id="JADIVZ010000018">
    <property type="protein sequence ID" value="MBF4164001.1"/>
    <property type="molecule type" value="Genomic_DNA"/>
</dbReference>
<name>A0A930Y9D1_9ACTN</name>